<dbReference type="VEuPathDB" id="FungiDB:P174DRAFT_448213"/>
<evidence type="ECO:0000313" key="1">
    <source>
        <dbReference type="EMBL" id="PKX96436.1"/>
    </source>
</evidence>
<organism evidence="1 2">
    <name type="scientific">Aspergillus novofumigatus (strain IBT 16806)</name>
    <dbReference type="NCBI Taxonomy" id="1392255"/>
    <lineage>
        <taxon>Eukaryota</taxon>
        <taxon>Fungi</taxon>
        <taxon>Dikarya</taxon>
        <taxon>Ascomycota</taxon>
        <taxon>Pezizomycotina</taxon>
        <taxon>Eurotiomycetes</taxon>
        <taxon>Eurotiomycetidae</taxon>
        <taxon>Eurotiales</taxon>
        <taxon>Aspergillaceae</taxon>
        <taxon>Aspergillus</taxon>
        <taxon>Aspergillus subgen. Fumigati</taxon>
    </lineage>
</organism>
<reference evidence="2" key="1">
    <citation type="journal article" date="2018" name="Proc. Natl. Acad. Sci. U.S.A.">
        <title>Linking secondary metabolites to gene clusters through genome sequencing of six diverse Aspergillus species.</title>
        <authorList>
            <person name="Kaerboelling I."/>
            <person name="Vesth T.C."/>
            <person name="Frisvad J.C."/>
            <person name="Nybo J.L."/>
            <person name="Theobald S."/>
            <person name="Kuo A."/>
            <person name="Bowyer P."/>
            <person name="Matsuda Y."/>
            <person name="Mondo S."/>
            <person name="Lyhne E.K."/>
            <person name="Kogle M.E."/>
            <person name="Clum A."/>
            <person name="Lipzen A."/>
            <person name="Salamov A."/>
            <person name="Ngan C.Y."/>
            <person name="Daum C."/>
            <person name="Chiniquy J."/>
            <person name="Barry K."/>
            <person name="LaButti K."/>
            <person name="Haridas S."/>
            <person name="Simmons B.A."/>
            <person name="Magnuson J.K."/>
            <person name="Mortensen U.H."/>
            <person name="Larsen T.O."/>
            <person name="Grigoriev I.V."/>
            <person name="Baker S.E."/>
            <person name="Andersen M.R."/>
        </authorList>
    </citation>
    <scope>NUCLEOTIDE SEQUENCE [LARGE SCALE GENOMIC DNA]</scope>
    <source>
        <strain evidence="2">IBT 16806</strain>
    </source>
</reference>
<comment type="caution">
    <text evidence="1">The sequence shown here is derived from an EMBL/GenBank/DDBJ whole genome shotgun (WGS) entry which is preliminary data.</text>
</comment>
<dbReference type="GeneID" id="36536070"/>
<accession>A0A2I1CFM6</accession>
<dbReference type="Gene3D" id="3.90.70.10">
    <property type="entry name" value="Cysteine proteinases"/>
    <property type="match status" value="1"/>
</dbReference>
<gene>
    <name evidence="1" type="ORF">P174DRAFT_448213</name>
</gene>
<dbReference type="EMBL" id="MSZS01000002">
    <property type="protein sequence ID" value="PKX96436.1"/>
    <property type="molecule type" value="Genomic_DNA"/>
</dbReference>
<sequence>MIMFSYTGSGPYCYAHSLYMVLLASGYDPQSLPSSGFIECLTTMPFGKHFICLDTGPVSFFNNPYTNPDDGINLALKTMGWTCNNHRGGDAASALCALREAVIHGPVLAGPLNMGYLSYNPNHTALSGADHFVVVLGVDDDKGMVLLHDPAGYPAVLLPQEEFIKAWRGEDIEYINQPFVFRSHFRHVEDVSRPDMIERTIGILQDQIKSNAMFPSSSGGVSALRLTLDAVKNGLPSVVDDLAEFTLPLAARRYLDARDFLAEAGLMDAAEIMEQQALLAGKAQYPAAHGNWKEVSLVLERLMDLEDQLARSFKAMT</sequence>
<dbReference type="OrthoDB" id="4998787at2759"/>
<dbReference type="OMA" id="FVGPVEM"/>
<evidence type="ECO:0000313" key="2">
    <source>
        <dbReference type="Proteomes" id="UP000234474"/>
    </source>
</evidence>
<name>A0A2I1CFM6_ASPN1</name>
<proteinExistence type="predicted"/>
<protein>
    <recommendedName>
        <fullName evidence="3">NlpC/p60-like transpeptidase-domain-containing protein</fullName>
    </recommendedName>
</protein>
<dbReference type="RefSeq" id="XP_024685031.1">
    <property type="nucleotide sequence ID" value="XM_024828744.1"/>
</dbReference>
<dbReference type="Proteomes" id="UP000234474">
    <property type="component" value="Unassembled WGS sequence"/>
</dbReference>
<keyword evidence="2" id="KW-1185">Reference proteome</keyword>
<evidence type="ECO:0008006" key="3">
    <source>
        <dbReference type="Google" id="ProtNLM"/>
    </source>
</evidence>
<dbReference type="AlphaFoldDB" id="A0A2I1CFM6"/>